<gene>
    <name evidence="2" type="ORF">Aiant_29860</name>
</gene>
<sequence>MTGGAVSGGFDYREAGPEAATSSVALSHLSVELGHLFPEDLAEGTLTGHFAVVAPWVQATAALARRRATKARISTCLLIVDHADGSGSPRDVIPRIQAAAKHSGLAVDYVARESALTDGPAREVFDRIVPEPHPGTTGTRPPLDRSGWLCNGQRSPTAGAAPAMTGSAWQPPAQTGARQSIFVDVELRDSDGGGWSVTLLRAVWQLLRLGLLRPEDARLTAPEPAGTLPESWAELPPVVRLTERPAPLCAYQNFSVLPTRFLEVEVAAGLVLSMVRLTPGIDDQVIMRARREGIRLPAAPQDRVDRAFLTTDLR</sequence>
<dbReference type="EMBL" id="AP023356">
    <property type="protein sequence ID" value="BCJ42329.1"/>
    <property type="molecule type" value="Genomic_DNA"/>
</dbReference>
<accession>A0ABM7LSL9</accession>
<evidence type="ECO:0000256" key="1">
    <source>
        <dbReference type="SAM" id="MobiDB-lite"/>
    </source>
</evidence>
<dbReference type="InterPro" id="IPR049747">
    <property type="entry name" value="SCO2522-like"/>
</dbReference>
<evidence type="ECO:0000313" key="2">
    <source>
        <dbReference type="EMBL" id="BCJ42329.1"/>
    </source>
</evidence>
<protein>
    <submittedName>
        <fullName evidence="2">Uncharacterized protein</fullName>
    </submittedName>
</protein>
<dbReference type="NCBIfam" id="NF040566">
    <property type="entry name" value="SCO2522_fam"/>
    <property type="match status" value="1"/>
</dbReference>
<dbReference type="RefSeq" id="WP_212847088.1">
    <property type="nucleotide sequence ID" value="NZ_AP023356.1"/>
</dbReference>
<evidence type="ECO:0000313" key="3">
    <source>
        <dbReference type="Proteomes" id="UP000676967"/>
    </source>
</evidence>
<proteinExistence type="predicted"/>
<keyword evidence="3" id="KW-1185">Reference proteome</keyword>
<dbReference type="Proteomes" id="UP000676967">
    <property type="component" value="Chromosome"/>
</dbReference>
<name>A0ABM7LSL9_9ACTN</name>
<reference evidence="2 3" key="1">
    <citation type="submission" date="2020-08" db="EMBL/GenBank/DDBJ databases">
        <title>Whole genome shotgun sequence of Actinoplanes ianthinogenes NBRC 13996.</title>
        <authorList>
            <person name="Komaki H."/>
            <person name="Tamura T."/>
        </authorList>
    </citation>
    <scope>NUCLEOTIDE SEQUENCE [LARGE SCALE GENOMIC DNA]</scope>
    <source>
        <strain evidence="2 3">NBRC 13996</strain>
    </source>
</reference>
<feature type="region of interest" description="Disordered" evidence="1">
    <location>
        <begin position="127"/>
        <end position="172"/>
    </location>
</feature>
<organism evidence="2 3">
    <name type="scientific">Actinoplanes ianthinogenes</name>
    <dbReference type="NCBI Taxonomy" id="122358"/>
    <lineage>
        <taxon>Bacteria</taxon>
        <taxon>Bacillati</taxon>
        <taxon>Actinomycetota</taxon>
        <taxon>Actinomycetes</taxon>
        <taxon>Micromonosporales</taxon>
        <taxon>Micromonosporaceae</taxon>
        <taxon>Actinoplanes</taxon>
    </lineage>
</organism>